<evidence type="ECO:0000313" key="2">
    <source>
        <dbReference type="EMBL" id="KAK2548496.1"/>
    </source>
</evidence>
<comment type="caution">
    <text evidence="2">The sequence shown here is derived from an EMBL/GenBank/DDBJ whole genome shotgun (WGS) entry which is preliminary data.</text>
</comment>
<name>A0AAD9PTB1_ACRCE</name>
<accession>A0AAD9PTB1</accession>
<evidence type="ECO:0000313" key="3">
    <source>
        <dbReference type="Proteomes" id="UP001249851"/>
    </source>
</evidence>
<dbReference type="AlphaFoldDB" id="A0AAD9PTB1"/>
<feature type="region of interest" description="Disordered" evidence="1">
    <location>
        <begin position="30"/>
        <end position="58"/>
    </location>
</feature>
<protein>
    <submittedName>
        <fullName evidence="2">Uncharacterized protein</fullName>
    </submittedName>
</protein>
<organism evidence="2 3">
    <name type="scientific">Acropora cervicornis</name>
    <name type="common">Staghorn coral</name>
    <dbReference type="NCBI Taxonomy" id="6130"/>
    <lineage>
        <taxon>Eukaryota</taxon>
        <taxon>Metazoa</taxon>
        <taxon>Cnidaria</taxon>
        <taxon>Anthozoa</taxon>
        <taxon>Hexacorallia</taxon>
        <taxon>Scleractinia</taxon>
        <taxon>Astrocoeniina</taxon>
        <taxon>Acroporidae</taxon>
        <taxon>Acropora</taxon>
    </lineage>
</organism>
<reference evidence="2" key="1">
    <citation type="journal article" date="2023" name="G3 (Bethesda)">
        <title>Whole genome assembly and annotation of the endangered Caribbean coral Acropora cervicornis.</title>
        <authorList>
            <person name="Selwyn J.D."/>
            <person name="Vollmer S.V."/>
        </authorList>
    </citation>
    <scope>NUCLEOTIDE SEQUENCE</scope>
    <source>
        <strain evidence="2">K2</strain>
    </source>
</reference>
<proteinExistence type="predicted"/>
<gene>
    <name evidence="2" type="ORF">P5673_031278</name>
</gene>
<dbReference type="Proteomes" id="UP001249851">
    <property type="component" value="Unassembled WGS sequence"/>
</dbReference>
<reference evidence="2" key="2">
    <citation type="journal article" date="2023" name="Science">
        <title>Genomic signatures of disease resistance in endangered staghorn corals.</title>
        <authorList>
            <person name="Vollmer S.V."/>
            <person name="Selwyn J.D."/>
            <person name="Despard B.A."/>
            <person name="Roesel C.L."/>
        </authorList>
    </citation>
    <scope>NUCLEOTIDE SEQUENCE</scope>
    <source>
        <strain evidence="2">K2</strain>
    </source>
</reference>
<evidence type="ECO:0000256" key="1">
    <source>
        <dbReference type="SAM" id="MobiDB-lite"/>
    </source>
</evidence>
<feature type="compositionally biased region" description="Basic and acidic residues" evidence="1">
    <location>
        <begin position="30"/>
        <end position="41"/>
    </location>
</feature>
<sequence>MRVESSPGVMCSFQQDKDDKEMLVWLSERETKTRHGQEKGHQRAFQPKVYATKSERAQ</sequence>
<dbReference type="EMBL" id="JARQWQ010000145">
    <property type="protein sequence ID" value="KAK2548496.1"/>
    <property type="molecule type" value="Genomic_DNA"/>
</dbReference>
<keyword evidence="3" id="KW-1185">Reference proteome</keyword>